<dbReference type="PANTHER" id="PTHR30419:SF31">
    <property type="entry name" value="BLR3139 PROTEIN"/>
    <property type="match status" value="1"/>
</dbReference>
<evidence type="ECO:0000256" key="1">
    <source>
        <dbReference type="ARBA" id="ARBA00009437"/>
    </source>
</evidence>
<dbReference type="GO" id="GO:0005829">
    <property type="term" value="C:cytosol"/>
    <property type="evidence" value="ECO:0007669"/>
    <property type="project" value="TreeGrafter"/>
</dbReference>
<organism evidence="6 7">
    <name type="scientific">Arboricoccus pini</name>
    <dbReference type="NCBI Taxonomy" id="1963835"/>
    <lineage>
        <taxon>Bacteria</taxon>
        <taxon>Pseudomonadati</taxon>
        <taxon>Pseudomonadota</taxon>
        <taxon>Alphaproteobacteria</taxon>
        <taxon>Geminicoccales</taxon>
        <taxon>Geminicoccaceae</taxon>
        <taxon>Arboricoccus</taxon>
    </lineage>
</organism>
<keyword evidence="3" id="KW-0238">DNA-binding</keyword>
<dbReference type="InterPro" id="IPR050950">
    <property type="entry name" value="HTH-type_LysR_regulators"/>
</dbReference>
<dbReference type="Gene3D" id="3.40.190.290">
    <property type="match status" value="1"/>
</dbReference>
<evidence type="ECO:0000259" key="5">
    <source>
        <dbReference type="PROSITE" id="PS50931"/>
    </source>
</evidence>
<comment type="similarity">
    <text evidence="1">Belongs to the LysR transcriptional regulatory family.</text>
</comment>
<evidence type="ECO:0000313" key="7">
    <source>
        <dbReference type="Proteomes" id="UP000197065"/>
    </source>
</evidence>
<dbReference type="InterPro" id="IPR036390">
    <property type="entry name" value="WH_DNA-bd_sf"/>
</dbReference>
<dbReference type="SUPFAM" id="SSF46785">
    <property type="entry name" value="Winged helix' DNA-binding domain"/>
    <property type="match status" value="1"/>
</dbReference>
<dbReference type="Gene3D" id="1.10.10.10">
    <property type="entry name" value="Winged helix-like DNA-binding domain superfamily/Winged helix DNA-binding domain"/>
    <property type="match status" value="1"/>
</dbReference>
<dbReference type="FunFam" id="1.10.10.10:FF:000001">
    <property type="entry name" value="LysR family transcriptional regulator"/>
    <property type="match status" value="1"/>
</dbReference>
<dbReference type="OrthoDB" id="9775392at2"/>
<dbReference type="InterPro" id="IPR036388">
    <property type="entry name" value="WH-like_DNA-bd_sf"/>
</dbReference>
<dbReference type="RefSeq" id="WP_088559523.1">
    <property type="nucleotide sequence ID" value="NZ_FYEH01000001.1"/>
</dbReference>
<dbReference type="PANTHER" id="PTHR30419">
    <property type="entry name" value="HTH-TYPE TRANSCRIPTIONAL REGULATOR YBHD"/>
    <property type="match status" value="1"/>
</dbReference>
<evidence type="ECO:0000313" key="6">
    <source>
        <dbReference type="EMBL" id="SNB52134.1"/>
    </source>
</evidence>
<dbReference type="SUPFAM" id="SSF53850">
    <property type="entry name" value="Periplasmic binding protein-like II"/>
    <property type="match status" value="1"/>
</dbReference>
<sequence length="294" mass="31929">MFIRQLAYLTALARERHFARAAVRCSVSQPTLSAGIRSLENELGVAVVMRGHRFVGLTPEGLRVLEWAQRSLADLESLKQELLALKHGLVGRLRIGAVPTALPVLAPLTARLLAQHPQLSLDVSSATSGQIQQGLEGFELDLGITYLDNEPLRAFRSLPLYSETYIFLAPADEWPDRNSVTWSEAASANLCLLNPHMQNRRIVDAALSAAGSGVNARIEADSFVTLAAFLQTGAWASIFPASYLPFVPAGLAVKSMQIRDQERAQTIGIVYPDREPVPPSTRAVLAEAKATLTP</sequence>
<dbReference type="PRINTS" id="PR00039">
    <property type="entry name" value="HTHLYSR"/>
</dbReference>
<evidence type="ECO:0000256" key="4">
    <source>
        <dbReference type="ARBA" id="ARBA00023163"/>
    </source>
</evidence>
<dbReference type="Pfam" id="PF03466">
    <property type="entry name" value="LysR_substrate"/>
    <property type="match status" value="1"/>
</dbReference>
<evidence type="ECO:0000256" key="2">
    <source>
        <dbReference type="ARBA" id="ARBA00023015"/>
    </source>
</evidence>
<keyword evidence="4" id="KW-0804">Transcription</keyword>
<keyword evidence="2" id="KW-0805">Transcription regulation</keyword>
<name>A0A212PYU8_9PROT</name>
<evidence type="ECO:0000256" key="3">
    <source>
        <dbReference type="ARBA" id="ARBA00023125"/>
    </source>
</evidence>
<dbReference type="EMBL" id="FYEH01000001">
    <property type="protein sequence ID" value="SNB52134.1"/>
    <property type="molecule type" value="Genomic_DNA"/>
</dbReference>
<dbReference type="InterPro" id="IPR005119">
    <property type="entry name" value="LysR_subst-bd"/>
</dbReference>
<feature type="domain" description="HTH lysR-type" evidence="5">
    <location>
        <begin position="1"/>
        <end position="58"/>
    </location>
</feature>
<dbReference type="AlphaFoldDB" id="A0A212PYU8"/>
<dbReference type="InterPro" id="IPR000847">
    <property type="entry name" value="LysR_HTH_N"/>
</dbReference>
<gene>
    <name evidence="6" type="ORF">SAMN07250955_101191</name>
</gene>
<dbReference type="GO" id="GO:0003677">
    <property type="term" value="F:DNA binding"/>
    <property type="evidence" value="ECO:0007669"/>
    <property type="project" value="UniProtKB-KW"/>
</dbReference>
<dbReference type="PROSITE" id="PS50931">
    <property type="entry name" value="HTH_LYSR"/>
    <property type="match status" value="1"/>
</dbReference>
<dbReference type="GO" id="GO:0003700">
    <property type="term" value="F:DNA-binding transcription factor activity"/>
    <property type="evidence" value="ECO:0007669"/>
    <property type="project" value="InterPro"/>
</dbReference>
<dbReference type="CDD" id="cd05466">
    <property type="entry name" value="PBP2_LTTR_substrate"/>
    <property type="match status" value="1"/>
</dbReference>
<proteinExistence type="inferred from homology"/>
<dbReference type="Pfam" id="PF00126">
    <property type="entry name" value="HTH_1"/>
    <property type="match status" value="1"/>
</dbReference>
<reference evidence="6 7" key="1">
    <citation type="submission" date="2017-06" db="EMBL/GenBank/DDBJ databases">
        <authorList>
            <person name="Kim H.J."/>
            <person name="Triplett B.A."/>
        </authorList>
    </citation>
    <scope>NUCLEOTIDE SEQUENCE [LARGE SCALE GENOMIC DNA]</scope>
    <source>
        <strain evidence="6 7">B29T1</strain>
    </source>
</reference>
<dbReference type="Proteomes" id="UP000197065">
    <property type="component" value="Unassembled WGS sequence"/>
</dbReference>
<keyword evidence="7" id="KW-1185">Reference proteome</keyword>
<protein>
    <submittedName>
        <fullName evidence="6">Transcriptional regulator, LysR family</fullName>
    </submittedName>
</protein>
<accession>A0A212PYU8</accession>